<dbReference type="SUPFAM" id="SSF47831">
    <property type="entry name" value="Enzyme I of the PEP:sugar phosphotransferase system HPr-binding (sub)domain"/>
    <property type="match status" value="1"/>
</dbReference>
<keyword evidence="9" id="KW-0963">Cytoplasm</keyword>
<dbReference type="InterPro" id="IPR040442">
    <property type="entry name" value="Pyrv_kinase-like_dom_sf"/>
</dbReference>
<evidence type="ECO:0000259" key="19">
    <source>
        <dbReference type="Pfam" id="PF05524"/>
    </source>
</evidence>
<organism evidence="20">
    <name type="scientific">marine metagenome</name>
    <dbReference type="NCBI Taxonomy" id="408172"/>
    <lineage>
        <taxon>unclassified sequences</taxon>
        <taxon>metagenomes</taxon>
        <taxon>ecological metagenomes</taxon>
    </lineage>
</organism>
<dbReference type="InterPro" id="IPR036637">
    <property type="entry name" value="Phosphohistidine_dom_sf"/>
</dbReference>
<keyword evidence="15" id="KW-0460">Magnesium</keyword>
<evidence type="ECO:0000256" key="4">
    <source>
        <dbReference type="ARBA" id="ARBA00004496"/>
    </source>
</evidence>
<evidence type="ECO:0000259" key="18">
    <source>
        <dbReference type="Pfam" id="PF02896"/>
    </source>
</evidence>
<evidence type="ECO:0000256" key="3">
    <source>
        <dbReference type="ARBA" id="ARBA00002728"/>
    </source>
</evidence>
<evidence type="ECO:0000256" key="15">
    <source>
        <dbReference type="ARBA" id="ARBA00022842"/>
    </source>
</evidence>
<dbReference type="InterPro" id="IPR006318">
    <property type="entry name" value="PTS_EI-like"/>
</dbReference>
<feature type="domain" description="PEP-utilising enzyme C-terminal" evidence="18">
    <location>
        <begin position="258"/>
        <end position="545"/>
    </location>
</feature>
<evidence type="ECO:0000256" key="13">
    <source>
        <dbReference type="ARBA" id="ARBA00022723"/>
    </source>
</evidence>
<sequence length="581" mass="64111">MSLSGTGIGRGIAIGRAIVLDHSHRQIPEFTLSEDAVEDEVKRFRDAVARARTGLLRILDSIPPDSPPETHAFVDVHLQMLDDPVISEQPVESINHERKNAEWSLKTHADTLIAFFDGIEDPYLRSKKNDVHQVVDRVLAELLGHTVTDLSRLDDDLAGHVVVTHDITPADTVTLHQRGMTAFLTSLGGPISHTSILARSLHIPAVVGLHDAVRYIRNDDLLVIDAANGSIILGPDDAVVQEFRDRQQAHREEIASLALLHHQQAITQDGIQIALLANIELPEDLKLLAPAGAEGVGLYRTEFLFMNRPQPPGEDEQFETYCQVLDTVNGPVTIRTLDLGADKQVDGGRTDGERTINPALGLRAIRLCLNEPALFKPQLRAIFRAATRGNARIMIPMLSSLSELDQALELVRETHRELAKEGIEFNPHVPVGGMIEVPAAAISADLFARKLQFLSIGTNDLIQYTLAIDRIDDEVNYLYDPLHPSVLRLIYRVIEAGRSAGIPVSMCGEMAADPEFTRLLLGLGLREFSMEASSLLQIKQLVLNTTVCDLEKTAKDALQCLEQDHLRNMVEQLNIDKVSTV</sequence>
<dbReference type="InterPro" id="IPR008279">
    <property type="entry name" value="PEP-util_enz_mobile_dom"/>
</dbReference>
<dbReference type="EMBL" id="UINC01007442">
    <property type="protein sequence ID" value="SVA33343.1"/>
    <property type="molecule type" value="Genomic_DNA"/>
</dbReference>
<keyword evidence="11" id="KW-0808">Transferase</keyword>
<keyword evidence="14" id="KW-0418">Kinase</keyword>
<evidence type="ECO:0000259" key="17">
    <source>
        <dbReference type="Pfam" id="PF00391"/>
    </source>
</evidence>
<dbReference type="EC" id="2.7.3.9" evidence="6"/>
<dbReference type="SUPFAM" id="SSF51621">
    <property type="entry name" value="Phosphoenolpyruvate/pyruvate domain"/>
    <property type="match status" value="1"/>
</dbReference>
<evidence type="ECO:0000256" key="6">
    <source>
        <dbReference type="ARBA" id="ARBA00012232"/>
    </source>
</evidence>
<keyword evidence="8" id="KW-0813">Transport</keyword>
<dbReference type="InterPro" id="IPR023151">
    <property type="entry name" value="PEP_util_CS"/>
</dbReference>
<dbReference type="GO" id="GO:0016301">
    <property type="term" value="F:kinase activity"/>
    <property type="evidence" value="ECO:0007669"/>
    <property type="project" value="UniProtKB-KW"/>
</dbReference>
<dbReference type="PANTHER" id="PTHR46244">
    <property type="entry name" value="PHOSPHOENOLPYRUVATE-PROTEIN PHOSPHOTRANSFERASE"/>
    <property type="match status" value="1"/>
</dbReference>
<dbReference type="SUPFAM" id="SSF52009">
    <property type="entry name" value="Phosphohistidine domain"/>
    <property type="match status" value="1"/>
</dbReference>
<dbReference type="PIRSF" id="PIRSF000732">
    <property type="entry name" value="PTS_enzyme_I"/>
    <property type="match status" value="1"/>
</dbReference>
<comment type="cofactor">
    <cofactor evidence="2">
        <name>Mg(2+)</name>
        <dbReference type="ChEBI" id="CHEBI:18420"/>
    </cofactor>
</comment>
<dbReference type="InterPro" id="IPR008731">
    <property type="entry name" value="PTS_EIN"/>
</dbReference>
<evidence type="ECO:0000256" key="12">
    <source>
        <dbReference type="ARBA" id="ARBA00022683"/>
    </source>
</evidence>
<evidence type="ECO:0000313" key="20">
    <source>
        <dbReference type="EMBL" id="SVA33343.1"/>
    </source>
</evidence>
<dbReference type="PRINTS" id="PR01736">
    <property type="entry name" value="PHPHTRNFRASE"/>
</dbReference>
<evidence type="ECO:0000256" key="10">
    <source>
        <dbReference type="ARBA" id="ARBA00022597"/>
    </source>
</evidence>
<dbReference type="Pfam" id="PF00391">
    <property type="entry name" value="PEP-utilizers"/>
    <property type="match status" value="1"/>
</dbReference>
<evidence type="ECO:0000256" key="16">
    <source>
        <dbReference type="ARBA" id="ARBA00033235"/>
    </source>
</evidence>
<dbReference type="AlphaFoldDB" id="A0A381V283"/>
<reference evidence="20" key="1">
    <citation type="submission" date="2018-05" db="EMBL/GenBank/DDBJ databases">
        <authorList>
            <person name="Lanie J.A."/>
            <person name="Ng W.-L."/>
            <person name="Kazmierczak K.M."/>
            <person name="Andrzejewski T.M."/>
            <person name="Davidsen T.M."/>
            <person name="Wayne K.J."/>
            <person name="Tettelin H."/>
            <person name="Glass J.I."/>
            <person name="Rusch D."/>
            <person name="Podicherti R."/>
            <person name="Tsui H.-C.T."/>
            <person name="Winkler M.E."/>
        </authorList>
    </citation>
    <scope>NUCLEOTIDE SEQUENCE</scope>
</reference>
<comment type="subcellular location">
    <subcellularLocation>
        <location evidence="4">Cytoplasm</location>
    </subcellularLocation>
</comment>
<dbReference type="InterPro" id="IPR015813">
    <property type="entry name" value="Pyrv/PenolPyrv_kinase-like_dom"/>
</dbReference>
<dbReference type="PROSITE" id="PS00742">
    <property type="entry name" value="PEP_ENZYMES_2"/>
    <property type="match status" value="1"/>
</dbReference>
<evidence type="ECO:0000256" key="8">
    <source>
        <dbReference type="ARBA" id="ARBA00022448"/>
    </source>
</evidence>
<dbReference type="InterPro" id="IPR036618">
    <property type="entry name" value="PtsI_HPr-bd_sf"/>
</dbReference>
<dbReference type="PANTHER" id="PTHR46244:SF3">
    <property type="entry name" value="PHOSPHOENOLPYRUVATE-PROTEIN PHOSPHOTRANSFERASE"/>
    <property type="match status" value="1"/>
</dbReference>
<evidence type="ECO:0000256" key="11">
    <source>
        <dbReference type="ARBA" id="ARBA00022679"/>
    </source>
</evidence>
<comment type="similarity">
    <text evidence="5">Belongs to the PEP-utilizing enzyme family.</text>
</comment>
<keyword evidence="13" id="KW-0479">Metal-binding</keyword>
<gene>
    <name evidence="20" type="ORF">METZ01_LOCUS86197</name>
</gene>
<evidence type="ECO:0000256" key="2">
    <source>
        <dbReference type="ARBA" id="ARBA00001946"/>
    </source>
</evidence>
<evidence type="ECO:0000256" key="14">
    <source>
        <dbReference type="ARBA" id="ARBA00022777"/>
    </source>
</evidence>
<dbReference type="NCBIfam" id="TIGR01417">
    <property type="entry name" value="PTS_I_fam"/>
    <property type="match status" value="1"/>
</dbReference>
<dbReference type="Pfam" id="PF02896">
    <property type="entry name" value="PEP-utilizers_C"/>
    <property type="match status" value="1"/>
</dbReference>
<evidence type="ECO:0000256" key="9">
    <source>
        <dbReference type="ARBA" id="ARBA00022490"/>
    </source>
</evidence>
<dbReference type="Gene3D" id="1.10.274.10">
    <property type="entry name" value="PtsI, HPr-binding domain"/>
    <property type="match status" value="1"/>
</dbReference>
<dbReference type="GO" id="GO:0009401">
    <property type="term" value="P:phosphoenolpyruvate-dependent sugar phosphotransferase system"/>
    <property type="evidence" value="ECO:0007669"/>
    <property type="project" value="UniProtKB-KW"/>
</dbReference>
<comment type="catalytic activity">
    <reaction evidence="1">
        <text>L-histidyl-[protein] + phosphoenolpyruvate = N(pros)-phospho-L-histidyl-[protein] + pyruvate</text>
        <dbReference type="Rhea" id="RHEA:23880"/>
        <dbReference type="Rhea" id="RHEA-COMP:9745"/>
        <dbReference type="Rhea" id="RHEA-COMP:9746"/>
        <dbReference type="ChEBI" id="CHEBI:15361"/>
        <dbReference type="ChEBI" id="CHEBI:29979"/>
        <dbReference type="ChEBI" id="CHEBI:58702"/>
        <dbReference type="ChEBI" id="CHEBI:64837"/>
        <dbReference type="EC" id="2.7.3.9"/>
    </reaction>
</comment>
<dbReference type="InterPro" id="IPR000121">
    <property type="entry name" value="PEP_util_C"/>
</dbReference>
<dbReference type="Pfam" id="PF05524">
    <property type="entry name" value="PEP-utilisers_N"/>
    <property type="match status" value="1"/>
</dbReference>
<dbReference type="Gene3D" id="3.20.20.60">
    <property type="entry name" value="Phosphoenolpyruvate-binding domains"/>
    <property type="match status" value="1"/>
</dbReference>
<keyword evidence="12" id="KW-0598">Phosphotransferase system</keyword>
<comment type="function">
    <text evidence="3">General (non sugar-specific) component of the phosphoenolpyruvate-dependent sugar phosphotransferase system (sugar PTS). This major carbohydrate active-transport system catalyzes the phosphorylation of incoming sugar substrates concomitantly with their translocation across the cell membrane. Enzyme I transfers the phosphoryl group from phosphoenolpyruvate (PEP) to the phosphoryl carrier protein (HPr).</text>
</comment>
<accession>A0A381V283</accession>
<name>A0A381V283_9ZZZZ</name>
<protein>
    <recommendedName>
        <fullName evidence="7">Phosphoenolpyruvate-protein phosphotransferase</fullName>
        <ecNumber evidence="6">2.7.3.9</ecNumber>
    </recommendedName>
    <alternativeName>
        <fullName evidence="16">Phosphotransferase system, enzyme I</fullName>
    </alternativeName>
</protein>
<proteinExistence type="inferred from homology"/>
<dbReference type="GO" id="GO:0046872">
    <property type="term" value="F:metal ion binding"/>
    <property type="evidence" value="ECO:0007669"/>
    <property type="project" value="UniProtKB-KW"/>
</dbReference>
<evidence type="ECO:0000256" key="1">
    <source>
        <dbReference type="ARBA" id="ARBA00000683"/>
    </source>
</evidence>
<evidence type="ECO:0000256" key="5">
    <source>
        <dbReference type="ARBA" id="ARBA00007837"/>
    </source>
</evidence>
<dbReference type="GO" id="GO:0005737">
    <property type="term" value="C:cytoplasm"/>
    <property type="evidence" value="ECO:0007669"/>
    <property type="project" value="UniProtKB-SubCell"/>
</dbReference>
<feature type="domain" description="Phosphotransferase system enzyme I N-terminal" evidence="19">
    <location>
        <begin position="5"/>
        <end position="126"/>
    </location>
</feature>
<dbReference type="InterPro" id="IPR024692">
    <property type="entry name" value="PTS_EI"/>
</dbReference>
<dbReference type="Gene3D" id="3.50.30.10">
    <property type="entry name" value="Phosphohistidine domain"/>
    <property type="match status" value="1"/>
</dbReference>
<dbReference type="InterPro" id="IPR050499">
    <property type="entry name" value="PEP-utilizing_PTS_enzyme"/>
</dbReference>
<feature type="domain" description="PEP-utilising enzyme mobile" evidence="17">
    <location>
        <begin position="159"/>
        <end position="229"/>
    </location>
</feature>
<evidence type="ECO:0000256" key="7">
    <source>
        <dbReference type="ARBA" id="ARBA00016544"/>
    </source>
</evidence>
<dbReference type="GO" id="GO:0008965">
    <property type="term" value="F:phosphoenolpyruvate-protein phosphotransferase activity"/>
    <property type="evidence" value="ECO:0007669"/>
    <property type="project" value="UniProtKB-EC"/>
</dbReference>
<keyword evidence="10" id="KW-0762">Sugar transport</keyword>